<organism evidence="1 2">
    <name type="scientific">Tribolium castaneum</name>
    <name type="common">Red flour beetle</name>
    <dbReference type="NCBI Taxonomy" id="7070"/>
    <lineage>
        <taxon>Eukaryota</taxon>
        <taxon>Metazoa</taxon>
        <taxon>Ecdysozoa</taxon>
        <taxon>Arthropoda</taxon>
        <taxon>Hexapoda</taxon>
        <taxon>Insecta</taxon>
        <taxon>Pterygota</taxon>
        <taxon>Neoptera</taxon>
        <taxon>Endopterygota</taxon>
        <taxon>Coleoptera</taxon>
        <taxon>Polyphaga</taxon>
        <taxon>Cucujiformia</taxon>
        <taxon>Tenebrionidae</taxon>
        <taxon>Tenebrionidae incertae sedis</taxon>
        <taxon>Tribolium</taxon>
    </lineage>
</organism>
<gene>
    <name evidence="1" type="primary">GLEAN_01955</name>
    <name evidence="1" type="ORF">TcasGA2_TC001955</name>
</gene>
<proteinExistence type="predicted"/>
<dbReference type="EMBL" id="KQ971326">
    <property type="protein sequence ID" value="EFA12547.1"/>
    <property type="molecule type" value="Genomic_DNA"/>
</dbReference>
<protein>
    <submittedName>
        <fullName evidence="1">Uncharacterized protein</fullName>
    </submittedName>
</protein>
<dbReference type="Proteomes" id="UP000007266">
    <property type="component" value="Linkage group 3"/>
</dbReference>
<sequence>MNSVKLRRCALFLPQQQSPLSKLHLSELMSPIEFRRPTNQPRLADGSSVRWREQPMALLNPRPRHCWPEIVFDIAL</sequence>
<dbReference type="InParanoid" id="D7EJ27"/>
<reference evidence="1 2" key="1">
    <citation type="journal article" date="2008" name="Nature">
        <title>The genome of the model beetle and pest Tribolium castaneum.</title>
        <authorList>
            <consortium name="Tribolium Genome Sequencing Consortium"/>
            <person name="Richards S."/>
            <person name="Gibbs R.A."/>
            <person name="Weinstock G.M."/>
            <person name="Brown S.J."/>
            <person name="Denell R."/>
            <person name="Beeman R.W."/>
            <person name="Gibbs R."/>
            <person name="Beeman R.W."/>
            <person name="Brown S.J."/>
            <person name="Bucher G."/>
            <person name="Friedrich M."/>
            <person name="Grimmelikhuijzen C.J."/>
            <person name="Klingler M."/>
            <person name="Lorenzen M."/>
            <person name="Richards S."/>
            <person name="Roth S."/>
            <person name="Schroder R."/>
            <person name="Tautz D."/>
            <person name="Zdobnov E.M."/>
            <person name="Muzny D."/>
            <person name="Gibbs R.A."/>
            <person name="Weinstock G.M."/>
            <person name="Attaway T."/>
            <person name="Bell S."/>
            <person name="Buhay C.J."/>
            <person name="Chandrabose M.N."/>
            <person name="Chavez D."/>
            <person name="Clerk-Blankenburg K.P."/>
            <person name="Cree A."/>
            <person name="Dao M."/>
            <person name="Davis C."/>
            <person name="Chacko J."/>
            <person name="Dinh H."/>
            <person name="Dugan-Rocha S."/>
            <person name="Fowler G."/>
            <person name="Garner T.T."/>
            <person name="Garnes J."/>
            <person name="Gnirke A."/>
            <person name="Hawes A."/>
            <person name="Hernandez J."/>
            <person name="Hines S."/>
            <person name="Holder M."/>
            <person name="Hume J."/>
            <person name="Jhangiani S.N."/>
            <person name="Joshi V."/>
            <person name="Khan Z.M."/>
            <person name="Jackson L."/>
            <person name="Kovar C."/>
            <person name="Kowis A."/>
            <person name="Lee S."/>
            <person name="Lewis L.R."/>
            <person name="Margolis J."/>
            <person name="Morgan M."/>
            <person name="Nazareth L.V."/>
            <person name="Nguyen N."/>
            <person name="Okwuonu G."/>
            <person name="Parker D."/>
            <person name="Richards S."/>
            <person name="Ruiz S.J."/>
            <person name="Santibanez J."/>
            <person name="Savard J."/>
            <person name="Scherer S.E."/>
            <person name="Schneider B."/>
            <person name="Sodergren E."/>
            <person name="Tautz D."/>
            <person name="Vattahil S."/>
            <person name="Villasana D."/>
            <person name="White C.S."/>
            <person name="Wright R."/>
            <person name="Park Y."/>
            <person name="Beeman R.W."/>
            <person name="Lord J."/>
            <person name="Oppert B."/>
            <person name="Lorenzen M."/>
            <person name="Brown S."/>
            <person name="Wang L."/>
            <person name="Savard J."/>
            <person name="Tautz D."/>
            <person name="Richards S."/>
            <person name="Weinstock G."/>
            <person name="Gibbs R.A."/>
            <person name="Liu Y."/>
            <person name="Worley K."/>
            <person name="Weinstock G."/>
            <person name="Elsik C.G."/>
            <person name="Reese J.T."/>
            <person name="Elhaik E."/>
            <person name="Landan G."/>
            <person name="Graur D."/>
            <person name="Arensburger P."/>
            <person name="Atkinson P."/>
            <person name="Beeman R.W."/>
            <person name="Beidler J."/>
            <person name="Brown S.J."/>
            <person name="Demuth J.P."/>
            <person name="Drury D.W."/>
            <person name="Du Y.Z."/>
            <person name="Fujiwara H."/>
            <person name="Lorenzen M."/>
            <person name="Maselli V."/>
            <person name="Osanai M."/>
            <person name="Park Y."/>
            <person name="Robertson H.M."/>
            <person name="Tu Z."/>
            <person name="Wang J.J."/>
            <person name="Wang S."/>
            <person name="Richards S."/>
            <person name="Song H."/>
            <person name="Zhang L."/>
            <person name="Sodergren E."/>
            <person name="Werner D."/>
            <person name="Stanke M."/>
            <person name="Morgenstern B."/>
            <person name="Solovyev V."/>
            <person name="Kosarev P."/>
            <person name="Brown G."/>
            <person name="Chen H.C."/>
            <person name="Ermolaeva O."/>
            <person name="Hlavina W."/>
            <person name="Kapustin Y."/>
            <person name="Kiryutin B."/>
            <person name="Kitts P."/>
            <person name="Maglott D."/>
            <person name="Pruitt K."/>
            <person name="Sapojnikov V."/>
            <person name="Souvorov A."/>
            <person name="Mackey A.J."/>
            <person name="Waterhouse R.M."/>
            <person name="Wyder S."/>
            <person name="Zdobnov E.M."/>
            <person name="Zdobnov E.M."/>
            <person name="Wyder S."/>
            <person name="Kriventseva E.V."/>
            <person name="Kadowaki T."/>
            <person name="Bork P."/>
            <person name="Aranda M."/>
            <person name="Bao R."/>
            <person name="Beermann A."/>
            <person name="Berns N."/>
            <person name="Bolognesi R."/>
            <person name="Bonneton F."/>
            <person name="Bopp D."/>
            <person name="Brown S.J."/>
            <person name="Bucher G."/>
            <person name="Butts T."/>
            <person name="Chaumot A."/>
            <person name="Denell R.E."/>
            <person name="Ferrier D.E."/>
            <person name="Friedrich M."/>
            <person name="Gordon C.M."/>
            <person name="Jindra M."/>
            <person name="Klingler M."/>
            <person name="Lan Q."/>
            <person name="Lattorff H.M."/>
            <person name="Laudet V."/>
            <person name="von Levetsow C."/>
            <person name="Liu Z."/>
            <person name="Lutz R."/>
            <person name="Lynch J.A."/>
            <person name="da Fonseca R.N."/>
            <person name="Posnien N."/>
            <person name="Reuter R."/>
            <person name="Roth S."/>
            <person name="Savard J."/>
            <person name="Schinko J.B."/>
            <person name="Schmitt C."/>
            <person name="Schoppmeier M."/>
            <person name="Schroder R."/>
            <person name="Shippy T.D."/>
            <person name="Simonnet F."/>
            <person name="Marques-Souza H."/>
            <person name="Tautz D."/>
            <person name="Tomoyasu Y."/>
            <person name="Trauner J."/>
            <person name="Van der Zee M."/>
            <person name="Vervoort M."/>
            <person name="Wittkopp N."/>
            <person name="Wimmer E.A."/>
            <person name="Yang X."/>
            <person name="Jones A.K."/>
            <person name="Sattelle D.B."/>
            <person name="Ebert P.R."/>
            <person name="Nelson D."/>
            <person name="Scott J.G."/>
            <person name="Beeman R.W."/>
            <person name="Muthukrishnan S."/>
            <person name="Kramer K.J."/>
            <person name="Arakane Y."/>
            <person name="Beeman R.W."/>
            <person name="Zhu Q."/>
            <person name="Hogenkamp D."/>
            <person name="Dixit R."/>
            <person name="Oppert B."/>
            <person name="Jiang H."/>
            <person name="Zou Z."/>
            <person name="Marshall J."/>
            <person name="Elpidina E."/>
            <person name="Vinokurov K."/>
            <person name="Oppert C."/>
            <person name="Zou Z."/>
            <person name="Evans J."/>
            <person name="Lu Z."/>
            <person name="Zhao P."/>
            <person name="Sumathipala N."/>
            <person name="Altincicek B."/>
            <person name="Vilcinskas A."/>
            <person name="Williams M."/>
            <person name="Hultmark D."/>
            <person name="Hetru C."/>
            <person name="Jiang H."/>
            <person name="Grimmelikhuijzen C.J."/>
            <person name="Hauser F."/>
            <person name="Cazzamali G."/>
            <person name="Williamson M."/>
            <person name="Park Y."/>
            <person name="Li B."/>
            <person name="Tanaka Y."/>
            <person name="Predel R."/>
            <person name="Neupert S."/>
            <person name="Schachtner J."/>
            <person name="Verleyen P."/>
            <person name="Raible F."/>
            <person name="Bork P."/>
            <person name="Friedrich M."/>
            <person name="Walden K.K."/>
            <person name="Robertson H.M."/>
            <person name="Angeli S."/>
            <person name="Foret S."/>
            <person name="Bucher G."/>
            <person name="Schuetz S."/>
            <person name="Maleszka R."/>
            <person name="Wimmer E.A."/>
            <person name="Beeman R.W."/>
            <person name="Lorenzen M."/>
            <person name="Tomoyasu Y."/>
            <person name="Miller S.C."/>
            <person name="Grossmann D."/>
            <person name="Bucher G."/>
        </authorList>
    </citation>
    <scope>NUCLEOTIDE SEQUENCE [LARGE SCALE GENOMIC DNA]</scope>
    <source>
        <strain evidence="1 2">Georgia GA2</strain>
    </source>
</reference>
<dbReference type="HOGENOM" id="CLU_2657681_0_0_1"/>
<reference evidence="1 2" key="2">
    <citation type="journal article" date="2010" name="Nucleic Acids Res.">
        <title>BeetleBase in 2010: revisions to provide comprehensive genomic information for Tribolium castaneum.</title>
        <authorList>
            <person name="Kim H.S."/>
            <person name="Murphy T."/>
            <person name="Xia J."/>
            <person name="Caragea D."/>
            <person name="Park Y."/>
            <person name="Beeman R.W."/>
            <person name="Lorenzen M.D."/>
            <person name="Butcher S."/>
            <person name="Manak J.R."/>
            <person name="Brown S.J."/>
        </authorList>
    </citation>
    <scope>GENOME REANNOTATION</scope>
    <source>
        <strain evidence="1 2">Georgia GA2</strain>
    </source>
</reference>
<evidence type="ECO:0000313" key="1">
    <source>
        <dbReference type="EMBL" id="EFA12547.1"/>
    </source>
</evidence>
<accession>D7EJ27</accession>
<evidence type="ECO:0000313" key="2">
    <source>
        <dbReference type="Proteomes" id="UP000007266"/>
    </source>
</evidence>
<dbReference type="AlphaFoldDB" id="D7EJ27"/>
<keyword evidence="2" id="KW-1185">Reference proteome</keyword>
<name>D7EJ27_TRICA</name>